<dbReference type="EMBL" id="JWZT01004006">
    <property type="protein sequence ID" value="KII65119.1"/>
    <property type="molecule type" value="Genomic_DNA"/>
</dbReference>
<proteinExistence type="predicted"/>
<keyword evidence="2" id="KW-1185">Reference proteome</keyword>
<evidence type="ECO:0000313" key="2">
    <source>
        <dbReference type="Proteomes" id="UP000031668"/>
    </source>
</evidence>
<organism evidence="1 2">
    <name type="scientific">Thelohanellus kitauei</name>
    <name type="common">Myxosporean</name>
    <dbReference type="NCBI Taxonomy" id="669202"/>
    <lineage>
        <taxon>Eukaryota</taxon>
        <taxon>Metazoa</taxon>
        <taxon>Cnidaria</taxon>
        <taxon>Myxozoa</taxon>
        <taxon>Myxosporea</taxon>
        <taxon>Bivalvulida</taxon>
        <taxon>Platysporina</taxon>
        <taxon>Myxobolidae</taxon>
        <taxon>Thelohanellus</taxon>
    </lineage>
</organism>
<reference evidence="1 2" key="1">
    <citation type="journal article" date="2014" name="Genome Biol. Evol.">
        <title>The genome of the myxosporean Thelohanellus kitauei shows adaptations to nutrient acquisition within its fish host.</title>
        <authorList>
            <person name="Yang Y."/>
            <person name="Xiong J."/>
            <person name="Zhou Z."/>
            <person name="Huo F."/>
            <person name="Miao W."/>
            <person name="Ran C."/>
            <person name="Liu Y."/>
            <person name="Zhang J."/>
            <person name="Feng J."/>
            <person name="Wang M."/>
            <person name="Wang M."/>
            <person name="Wang L."/>
            <person name="Yao B."/>
        </authorList>
    </citation>
    <scope>NUCLEOTIDE SEQUENCE [LARGE SCALE GENOMIC DNA]</scope>
    <source>
        <strain evidence="1">Wuqing</strain>
    </source>
</reference>
<protein>
    <submittedName>
        <fullName evidence="1">Uncharacterized protein</fullName>
    </submittedName>
</protein>
<accession>A0A0C2IIH8</accession>
<dbReference type="Proteomes" id="UP000031668">
    <property type="component" value="Unassembled WGS sequence"/>
</dbReference>
<dbReference type="AlphaFoldDB" id="A0A0C2IIH8"/>
<sequence length="138" mass="15635">MGYLLTRVDQLSRSPEAVPIPNISIQSGARATALKEDLGTSPSEPVYGNPCLYLVISGLIPQKLIFPYHKELTMYFYDEKHMTRPYKDRFRKERVSLGMIKPTYIDNSVLKKETESVRRCGHQQISNLSKSMLLGGGK</sequence>
<gene>
    <name evidence="1" type="ORF">RF11_16155</name>
</gene>
<evidence type="ECO:0000313" key="1">
    <source>
        <dbReference type="EMBL" id="KII65119.1"/>
    </source>
</evidence>
<name>A0A0C2IIH8_THEKT</name>
<comment type="caution">
    <text evidence="1">The sequence shown here is derived from an EMBL/GenBank/DDBJ whole genome shotgun (WGS) entry which is preliminary data.</text>
</comment>